<organism evidence="1">
    <name type="scientific">Kitasatospora camelliae</name>
    <dbReference type="NCBI Taxonomy" id="3156397"/>
    <lineage>
        <taxon>Bacteria</taxon>
        <taxon>Bacillati</taxon>
        <taxon>Actinomycetota</taxon>
        <taxon>Actinomycetes</taxon>
        <taxon>Kitasatosporales</taxon>
        <taxon>Streptomycetaceae</taxon>
        <taxon>Kitasatospora</taxon>
    </lineage>
</organism>
<dbReference type="KEGG" id="kcm:ABWK59_15310"/>
<dbReference type="AlphaFoldDB" id="A0AAU8JY26"/>
<name>A0AAU8JY26_9ACTN</name>
<dbReference type="EMBL" id="CP159872">
    <property type="protein sequence ID" value="XCM80192.1"/>
    <property type="molecule type" value="Genomic_DNA"/>
</dbReference>
<sequence>MNEYLDDLLDLLRAVAEENAYPDGEFHSCSVGRPSEPAEIPPGTPAPLAHAAVNLVCGYGVALRPLADPGRYPVAEQLNAAAGIADGADYR</sequence>
<proteinExistence type="predicted"/>
<protein>
    <submittedName>
        <fullName evidence="1">Uncharacterized protein</fullName>
    </submittedName>
</protein>
<reference evidence="1" key="1">
    <citation type="submission" date="2024-06" db="EMBL/GenBank/DDBJ databases">
        <title>The genome sequences of Kitasatospora sp. strain HUAS MG31.</title>
        <authorList>
            <person name="Mo P."/>
        </authorList>
    </citation>
    <scope>NUCLEOTIDE SEQUENCE</scope>
    <source>
        <strain evidence="1">HUAS MG31</strain>
    </source>
</reference>
<dbReference type="RefSeq" id="WP_354641132.1">
    <property type="nucleotide sequence ID" value="NZ_CP159872.1"/>
</dbReference>
<accession>A0AAU8JY26</accession>
<gene>
    <name evidence="1" type="ORF">ABWK59_15310</name>
</gene>
<evidence type="ECO:0000313" key="1">
    <source>
        <dbReference type="EMBL" id="XCM80192.1"/>
    </source>
</evidence>